<gene>
    <name evidence="2" type="ORF">AVDCRST_MAG64-2889</name>
</gene>
<accession>A0A6J4PTG8</accession>
<feature type="compositionally biased region" description="Low complexity" evidence="1">
    <location>
        <begin position="1"/>
        <end position="20"/>
    </location>
</feature>
<sequence>GRGRRAPVAQPAAQPQALPARARRPPGQRRDRRQGGRGRAPASDRRALLGRSHDAPV</sequence>
<reference evidence="2" key="1">
    <citation type="submission" date="2020-02" db="EMBL/GenBank/DDBJ databases">
        <authorList>
            <person name="Meier V. D."/>
        </authorList>
    </citation>
    <scope>NUCLEOTIDE SEQUENCE</scope>
    <source>
        <strain evidence="2">AVDCRST_MAG64</strain>
    </source>
</reference>
<feature type="non-terminal residue" evidence="2">
    <location>
        <position position="57"/>
    </location>
</feature>
<dbReference type="AlphaFoldDB" id="A0A6J4PTG8"/>
<feature type="compositionally biased region" description="Basic and acidic residues" evidence="1">
    <location>
        <begin position="42"/>
        <end position="57"/>
    </location>
</feature>
<organism evidence="2">
    <name type="scientific">uncultured Phycisphaerae bacterium</name>
    <dbReference type="NCBI Taxonomy" id="904963"/>
    <lineage>
        <taxon>Bacteria</taxon>
        <taxon>Pseudomonadati</taxon>
        <taxon>Planctomycetota</taxon>
        <taxon>Phycisphaerae</taxon>
        <taxon>environmental samples</taxon>
    </lineage>
</organism>
<feature type="compositionally biased region" description="Basic residues" evidence="1">
    <location>
        <begin position="21"/>
        <end position="36"/>
    </location>
</feature>
<proteinExistence type="predicted"/>
<feature type="non-terminal residue" evidence="2">
    <location>
        <position position="1"/>
    </location>
</feature>
<evidence type="ECO:0000313" key="2">
    <source>
        <dbReference type="EMBL" id="CAA9421333.1"/>
    </source>
</evidence>
<name>A0A6J4PTG8_9BACT</name>
<evidence type="ECO:0000256" key="1">
    <source>
        <dbReference type="SAM" id="MobiDB-lite"/>
    </source>
</evidence>
<dbReference type="EMBL" id="CADCUQ010000658">
    <property type="protein sequence ID" value="CAA9421333.1"/>
    <property type="molecule type" value="Genomic_DNA"/>
</dbReference>
<protein>
    <submittedName>
        <fullName evidence="2">Uncharacterized protein</fullName>
    </submittedName>
</protein>
<feature type="region of interest" description="Disordered" evidence="1">
    <location>
        <begin position="1"/>
        <end position="57"/>
    </location>
</feature>